<gene>
    <name evidence="20" type="primary">ND5</name>
</gene>
<evidence type="ECO:0000256" key="6">
    <source>
        <dbReference type="ARBA" id="ARBA00022692"/>
    </source>
</evidence>
<feature type="transmembrane region" description="Helical" evidence="16">
    <location>
        <begin position="145"/>
        <end position="165"/>
    </location>
</feature>
<keyword evidence="12 16" id="KW-0830">Ubiquinone</keyword>
<dbReference type="AlphaFoldDB" id="F7UIZ5"/>
<evidence type="ECO:0000256" key="3">
    <source>
        <dbReference type="ARBA" id="ARBA00021096"/>
    </source>
</evidence>
<feature type="domain" description="NADH-Ubiquinone oxidoreductase (complex I) chain 5 N-terminal" evidence="18">
    <location>
        <begin position="73"/>
        <end position="123"/>
    </location>
</feature>
<keyword evidence="14 16" id="KW-0472">Membrane</keyword>
<dbReference type="GO" id="GO:0042773">
    <property type="term" value="P:ATP synthesis coupled electron transport"/>
    <property type="evidence" value="ECO:0007669"/>
    <property type="project" value="InterPro"/>
</dbReference>
<keyword evidence="4 16" id="KW-0813">Transport</keyword>
<keyword evidence="8" id="KW-1278">Translocase</keyword>
<feature type="transmembrane region" description="Helical" evidence="16">
    <location>
        <begin position="374"/>
        <end position="393"/>
    </location>
</feature>
<evidence type="ECO:0000256" key="12">
    <source>
        <dbReference type="ARBA" id="ARBA00023075"/>
    </source>
</evidence>
<feature type="transmembrane region" description="Helical" evidence="16">
    <location>
        <begin position="331"/>
        <end position="353"/>
    </location>
</feature>
<comment type="subcellular location">
    <subcellularLocation>
        <location evidence="1">Mitochondrion inner membrane</location>
        <topology evidence="1">Multi-pass membrane protein</topology>
    </subcellularLocation>
</comment>
<keyword evidence="7" id="KW-0999">Mitochondrion inner membrane</keyword>
<dbReference type="PRINTS" id="PR01434">
    <property type="entry name" value="NADHDHGNASE5"/>
</dbReference>
<keyword evidence="6 16" id="KW-0812">Transmembrane</keyword>
<feature type="transmembrane region" description="Helical" evidence="16">
    <location>
        <begin position="90"/>
        <end position="110"/>
    </location>
</feature>
<evidence type="ECO:0000256" key="9">
    <source>
        <dbReference type="ARBA" id="ARBA00022982"/>
    </source>
</evidence>
<comment type="similarity">
    <text evidence="16">Belongs to the complex I subunit 5 family.</text>
</comment>
<accession>F7UIZ5</accession>
<feature type="transmembrane region" description="Helical" evidence="16">
    <location>
        <begin position="177"/>
        <end position="195"/>
    </location>
</feature>
<comment type="catalytic activity">
    <reaction evidence="15 16">
        <text>a ubiquinone + NADH + 5 H(+)(in) = a ubiquinol + NAD(+) + 4 H(+)(out)</text>
        <dbReference type="Rhea" id="RHEA:29091"/>
        <dbReference type="Rhea" id="RHEA-COMP:9565"/>
        <dbReference type="Rhea" id="RHEA-COMP:9566"/>
        <dbReference type="ChEBI" id="CHEBI:15378"/>
        <dbReference type="ChEBI" id="CHEBI:16389"/>
        <dbReference type="ChEBI" id="CHEBI:17976"/>
        <dbReference type="ChEBI" id="CHEBI:57540"/>
        <dbReference type="ChEBI" id="CHEBI:57945"/>
        <dbReference type="EC" id="7.1.1.2"/>
    </reaction>
</comment>
<evidence type="ECO:0000256" key="14">
    <source>
        <dbReference type="ARBA" id="ARBA00023136"/>
    </source>
</evidence>
<dbReference type="Pfam" id="PF00662">
    <property type="entry name" value="Proton_antipo_N"/>
    <property type="match status" value="1"/>
</dbReference>
<feature type="transmembrane region" description="Helical" evidence="16">
    <location>
        <begin position="215"/>
        <end position="235"/>
    </location>
</feature>
<keyword evidence="13 16" id="KW-0496">Mitochondrion</keyword>
<dbReference type="EC" id="7.1.1.2" evidence="2 16"/>
<evidence type="ECO:0000256" key="16">
    <source>
        <dbReference type="RuleBase" id="RU003404"/>
    </source>
</evidence>
<feature type="transmembrane region" description="Helical" evidence="16">
    <location>
        <begin position="413"/>
        <end position="436"/>
    </location>
</feature>
<evidence type="ECO:0000256" key="2">
    <source>
        <dbReference type="ARBA" id="ARBA00012944"/>
    </source>
</evidence>
<geneLocation type="mitochondrion" evidence="20"/>
<feature type="transmembrane region" description="Helical" evidence="16">
    <location>
        <begin position="36"/>
        <end position="60"/>
    </location>
</feature>
<dbReference type="Pfam" id="PF06455">
    <property type="entry name" value="NADH5_C"/>
    <property type="match status" value="1"/>
</dbReference>
<evidence type="ECO:0000256" key="4">
    <source>
        <dbReference type="ARBA" id="ARBA00022448"/>
    </source>
</evidence>
<dbReference type="InterPro" id="IPR001750">
    <property type="entry name" value="ND/Mrp_TM"/>
</dbReference>
<evidence type="ECO:0000259" key="18">
    <source>
        <dbReference type="Pfam" id="PF00662"/>
    </source>
</evidence>
<feature type="transmembrane region" description="Helical" evidence="16">
    <location>
        <begin position="122"/>
        <end position="139"/>
    </location>
</feature>
<evidence type="ECO:0000256" key="11">
    <source>
        <dbReference type="ARBA" id="ARBA00023027"/>
    </source>
</evidence>
<evidence type="ECO:0000256" key="7">
    <source>
        <dbReference type="ARBA" id="ARBA00022792"/>
    </source>
</evidence>
<evidence type="ECO:0000256" key="15">
    <source>
        <dbReference type="ARBA" id="ARBA00049551"/>
    </source>
</evidence>
<feature type="transmembrane region" description="Helical" evidence="16">
    <location>
        <begin position="463"/>
        <end position="479"/>
    </location>
</feature>
<dbReference type="InterPro" id="IPR001516">
    <property type="entry name" value="Proton_antipo_N"/>
</dbReference>
<dbReference type="PANTHER" id="PTHR42829:SF2">
    <property type="entry name" value="NADH-UBIQUINONE OXIDOREDUCTASE CHAIN 5"/>
    <property type="match status" value="1"/>
</dbReference>
<dbReference type="InterPro" id="IPR003945">
    <property type="entry name" value="NU5C-like"/>
</dbReference>
<comment type="function">
    <text evidence="16">Core subunit of the mitochondrial membrane respiratory chain NADH dehydrogenase (Complex I) which catalyzes electron transfer from NADH through the respiratory chain, using ubiquinone as an electron acceptor. Essential for the catalytic activity and assembly of complex I.</text>
</comment>
<feature type="transmembrane region" description="Helical" evidence="16">
    <location>
        <begin position="247"/>
        <end position="267"/>
    </location>
</feature>
<dbReference type="CTD" id="4540"/>
<protein>
    <recommendedName>
        <fullName evidence="3 16">NADH-ubiquinone oxidoreductase chain 5</fullName>
        <ecNumber evidence="2 16">7.1.1.2</ecNumber>
    </recommendedName>
</protein>
<keyword evidence="11 16" id="KW-0520">NAD</keyword>
<dbReference type="NCBIfam" id="TIGR01974">
    <property type="entry name" value="NDH_I_L"/>
    <property type="match status" value="1"/>
</dbReference>
<dbReference type="GO" id="GO:0005743">
    <property type="term" value="C:mitochondrial inner membrane"/>
    <property type="evidence" value="ECO:0007669"/>
    <property type="project" value="UniProtKB-SubCell"/>
</dbReference>
<evidence type="ECO:0000256" key="5">
    <source>
        <dbReference type="ARBA" id="ARBA00022660"/>
    </source>
</evidence>
<evidence type="ECO:0000256" key="13">
    <source>
        <dbReference type="ARBA" id="ARBA00023128"/>
    </source>
</evidence>
<dbReference type="GO" id="GO:0015990">
    <property type="term" value="P:electron transport coupled proton transport"/>
    <property type="evidence" value="ECO:0007669"/>
    <property type="project" value="TreeGrafter"/>
</dbReference>
<feature type="transmembrane region" description="Helical" evidence="16">
    <location>
        <begin position="6"/>
        <end position="24"/>
    </location>
</feature>
<dbReference type="GO" id="GO:0008137">
    <property type="term" value="F:NADH dehydrogenase (ubiquinone) activity"/>
    <property type="evidence" value="ECO:0007669"/>
    <property type="project" value="UniProtKB-EC"/>
</dbReference>
<dbReference type="InterPro" id="IPR018393">
    <property type="entry name" value="NADHpl_OxRdtase_5_subgr"/>
</dbReference>
<feature type="domain" description="NADH:quinone oxidoreductase/Mrp antiporter transmembrane" evidence="17">
    <location>
        <begin position="139"/>
        <end position="424"/>
    </location>
</feature>
<feature type="transmembrane region" description="Helical" evidence="16">
    <location>
        <begin position="307"/>
        <end position="325"/>
    </location>
</feature>
<feature type="domain" description="NADH dehydrogenase subunit 5 C-terminal" evidence="19">
    <location>
        <begin position="428"/>
        <end position="610"/>
    </location>
</feature>
<feature type="transmembrane region" description="Helical" evidence="16">
    <location>
        <begin position="594"/>
        <end position="611"/>
    </location>
</feature>
<dbReference type="PANTHER" id="PTHR42829">
    <property type="entry name" value="NADH-UBIQUINONE OXIDOREDUCTASE CHAIN 5"/>
    <property type="match status" value="1"/>
</dbReference>
<reference evidence="20" key="1">
    <citation type="journal article" date="2011" name="BMC Evol. Biol.">
        <title>Evolutionary history of Otophysi (Teleostei), a major clade of the modern freshwater fishes: Pangaean origin and Mesozoic radiation.</title>
        <authorList>
            <person name="Nakatani M."/>
            <person name="Miya M."/>
            <person name="Mabuchi K."/>
            <person name="Saitoh K."/>
            <person name="Nishida M."/>
        </authorList>
    </citation>
    <scope>NUCLEOTIDE SEQUENCE</scope>
    <source>
        <tissue evidence="20">Muscle</tissue>
    </source>
</reference>
<dbReference type="InterPro" id="IPR010934">
    <property type="entry name" value="NADH_DH_su5_C"/>
</dbReference>
<dbReference type="Pfam" id="PF00361">
    <property type="entry name" value="Proton_antipo_M"/>
    <property type="match status" value="1"/>
</dbReference>
<keyword evidence="10 16" id="KW-1133">Transmembrane helix</keyword>
<feature type="transmembrane region" description="Helical" evidence="16">
    <location>
        <begin position="279"/>
        <end position="300"/>
    </location>
</feature>
<feature type="transmembrane region" description="Helical" evidence="16">
    <location>
        <begin position="491"/>
        <end position="511"/>
    </location>
</feature>
<evidence type="ECO:0000259" key="17">
    <source>
        <dbReference type="Pfam" id="PF00361"/>
    </source>
</evidence>
<evidence type="ECO:0000256" key="8">
    <source>
        <dbReference type="ARBA" id="ARBA00022967"/>
    </source>
</evidence>
<dbReference type="RefSeq" id="YP_004717895.1">
    <property type="nucleotide sequence ID" value="NC_015751.1"/>
</dbReference>
<proteinExistence type="inferred from homology"/>
<evidence type="ECO:0000256" key="1">
    <source>
        <dbReference type="ARBA" id="ARBA00004448"/>
    </source>
</evidence>
<dbReference type="GeneID" id="10953187"/>
<keyword evidence="5" id="KW-0679">Respiratory chain</keyword>
<sequence>MYTAPLILSSSLVLTLALLLYPLITTLTPNPQKPTWALTHVKTAVSSAFFISLIPLMIFLDQGTESIVTNWHWMNTASFDINVSFKFDHYSLIFTPIALFVTWSILEFASWYMHSDPYMNRFFKYLLLFLVAMIILVTANNMFQLFIGWEGVGIMSFLLIGWWYGRADANTAALQAVLYNRVGDIGLILSMAWIATNLNSWEIQQIFFFSKDFDMTLPLLGLILAATGKSAQFGLHPWLPSAMEGPTPVSALLHSSTMVVAGIFLLIRLHPLMENNQLALTTCLCLGALTTLFTATCALTQNDIKKIVAFSTSSQLGLMMVTIGLNQPQLAFLHICTHAFFKAMLFLCSGSIIHSLNDEQDIRKMGGLHKLMPFTSSCLTIGSLALTGTPFLAGFFSKDAIIEALNTSYLNAWALTLTLIATAFTAVYSFRVIFFVTMGTPRFLPLSPINENTPAVINPIKRLAWGSITAGLIISSNFLPSKTPVMTMSPLLKLAALTVTIIGFLTAMELASMTSKQLKTTPTLPLHHFSNMLGYFPATVHRLTPKLNLTLGQSIATQLLDQTWLETAGPKGLAATQVKIATTTSNAQRGMIKTYLTLFLLTSTLAILLITN</sequence>
<name>F7UIZ5_9TELE</name>
<evidence type="ECO:0000313" key="20">
    <source>
        <dbReference type="EMBL" id="BAK42209.1"/>
    </source>
</evidence>
<keyword evidence="9" id="KW-0249">Electron transport</keyword>
<dbReference type="EMBL" id="AP011997">
    <property type="protein sequence ID" value="BAK42209.1"/>
    <property type="molecule type" value="Genomic_DNA"/>
</dbReference>
<evidence type="ECO:0000256" key="10">
    <source>
        <dbReference type="ARBA" id="ARBA00022989"/>
    </source>
</evidence>
<evidence type="ECO:0000259" key="19">
    <source>
        <dbReference type="Pfam" id="PF06455"/>
    </source>
</evidence>
<dbReference type="GO" id="GO:0003954">
    <property type="term" value="F:NADH dehydrogenase activity"/>
    <property type="evidence" value="ECO:0007669"/>
    <property type="project" value="TreeGrafter"/>
</dbReference>
<organism evidence="20">
    <name type="scientific">Myleus sp. NM-2010</name>
    <dbReference type="NCBI Taxonomy" id="909834"/>
    <lineage>
        <taxon>Eukaryota</taxon>
        <taxon>Metazoa</taxon>
        <taxon>Chordata</taxon>
        <taxon>Craniata</taxon>
        <taxon>Vertebrata</taxon>
        <taxon>Euteleostomi</taxon>
        <taxon>Actinopterygii</taxon>
        <taxon>Neopterygii</taxon>
        <taxon>Teleostei</taxon>
        <taxon>Ostariophysi</taxon>
        <taxon>Characiformes</taxon>
        <taxon>Characoidei</taxon>
        <taxon>Myleus</taxon>
    </lineage>
</organism>